<evidence type="ECO:0000256" key="3">
    <source>
        <dbReference type="ARBA" id="ARBA00023002"/>
    </source>
</evidence>
<dbReference type="PRINTS" id="PR00081">
    <property type="entry name" value="GDHRDH"/>
</dbReference>
<keyword evidence="4" id="KW-0812">Transmembrane</keyword>
<dbReference type="Gene3D" id="3.40.50.720">
    <property type="entry name" value="NAD(P)-binding Rossmann-like Domain"/>
    <property type="match status" value="1"/>
</dbReference>
<dbReference type="InParanoid" id="D2VZR9"/>
<dbReference type="InterPro" id="IPR002347">
    <property type="entry name" value="SDR_fam"/>
</dbReference>
<name>D2VZR9_NAEGR</name>
<keyword evidence="2" id="KW-0521">NADP</keyword>
<gene>
    <name evidence="5" type="ORF">NAEGRDRAFT_74593</name>
</gene>
<dbReference type="Proteomes" id="UP000006671">
    <property type="component" value="Unassembled WGS sequence"/>
</dbReference>
<dbReference type="OrthoDB" id="16936at2759"/>
<dbReference type="STRING" id="5762.D2VZR9"/>
<proteinExistence type="inferred from homology"/>
<evidence type="ECO:0000256" key="2">
    <source>
        <dbReference type="ARBA" id="ARBA00022857"/>
    </source>
</evidence>
<evidence type="ECO:0000313" key="6">
    <source>
        <dbReference type="Proteomes" id="UP000006671"/>
    </source>
</evidence>
<keyword evidence="4" id="KW-0472">Membrane</keyword>
<dbReference type="RefSeq" id="XP_002670449.1">
    <property type="nucleotide sequence ID" value="XM_002670403.1"/>
</dbReference>
<organism evidence="6">
    <name type="scientific">Naegleria gruberi</name>
    <name type="common">Amoeba</name>
    <dbReference type="NCBI Taxonomy" id="5762"/>
    <lineage>
        <taxon>Eukaryota</taxon>
        <taxon>Discoba</taxon>
        <taxon>Heterolobosea</taxon>
        <taxon>Tetramitia</taxon>
        <taxon>Eutetramitia</taxon>
        <taxon>Vahlkampfiidae</taxon>
        <taxon>Naegleria</taxon>
    </lineage>
</organism>
<dbReference type="PANTHER" id="PTHR43391:SF14">
    <property type="entry name" value="DEHYDROGENASE_REDUCTASE SDR FAMILY PROTEIN 7-LIKE"/>
    <property type="match status" value="1"/>
</dbReference>
<evidence type="ECO:0000256" key="4">
    <source>
        <dbReference type="SAM" id="Phobius"/>
    </source>
</evidence>
<dbReference type="PANTHER" id="PTHR43391">
    <property type="entry name" value="RETINOL DEHYDROGENASE-RELATED"/>
    <property type="match status" value="1"/>
</dbReference>
<sequence length="355" mass="39865">MEQLKQTLTKIWQEPILVGHQYLPPKIYDLLWNITEGILTALLYPICIVVGVVSFLYYNLIKKGGKDLFKSSEEYNYEKILIVGSSSGIGRSLALEISSKFATRKNQKSLTLTLVGRNLAANEKLKEECSAIIKESHPVEDFEINVRQADVTNAERMKEIVNEMDYDCIIANAGVTIFVMMGDKKPSEFTTLEKIQMEFKCWETNLTGCTNTAFPAIERLIQDADNGNKKRRHVILTSSGTAYFPEMGLYPTAKSALIGIARNLRAKLESSPKYSNLRVSVLVPGWVHSSMSKAFPAKEMQLGMISSELAAKLTWSGIERDFEIIDISGVWGLIMRVFLKFPFNLSSSLVALLDR</sequence>
<keyword evidence="3" id="KW-0560">Oxidoreductase</keyword>
<feature type="transmembrane region" description="Helical" evidence="4">
    <location>
        <begin position="38"/>
        <end position="60"/>
    </location>
</feature>
<evidence type="ECO:0000313" key="5">
    <source>
        <dbReference type="EMBL" id="EFC37705.1"/>
    </source>
</evidence>
<evidence type="ECO:0000256" key="1">
    <source>
        <dbReference type="ARBA" id="ARBA00006484"/>
    </source>
</evidence>
<keyword evidence="6" id="KW-1185">Reference proteome</keyword>
<dbReference type="InterPro" id="IPR036291">
    <property type="entry name" value="NAD(P)-bd_dom_sf"/>
</dbReference>
<dbReference type="AlphaFoldDB" id="D2VZR9"/>
<dbReference type="GO" id="GO:0016491">
    <property type="term" value="F:oxidoreductase activity"/>
    <property type="evidence" value="ECO:0007669"/>
    <property type="project" value="UniProtKB-KW"/>
</dbReference>
<dbReference type="eggNOG" id="KOG1205">
    <property type="taxonomic scope" value="Eukaryota"/>
</dbReference>
<keyword evidence="4" id="KW-1133">Transmembrane helix</keyword>
<dbReference type="VEuPathDB" id="AmoebaDB:NAEGRDRAFT_74593"/>
<dbReference type="OMA" id="PEMGLYP"/>
<dbReference type="EMBL" id="GG738915">
    <property type="protein sequence ID" value="EFC37705.1"/>
    <property type="molecule type" value="Genomic_DNA"/>
</dbReference>
<dbReference type="Pfam" id="PF00106">
    <property type="entry name" value="adh_short"/>
    <property type="match status" value="1"/>
</dbReference>
<comment type="similarity">
    <text evidence="1">Belongs to the short-chain dehydrogenases/reductases (SDR) family.</text>
</comment>
<dbReference type="GeneID" id="8853596"/>
<dbReference type="KEGG" id="ngr:NAEGRDRAFT_74593"/>
<reference evidence="5 6" key="1">
    <citation type="journal article" date="2010" name="Cell">
        <title>The genome of Naegleria gruberi illuminates early eukaryotic versatility.</title>
        <authorList>
            <person name="Fritz-Laylin L.K."/>
            <person name="Prochnik S.E."/>
            <person name="Ginger M.L."/>
            <person name="Dacks J.B."/>
            <person name="Carpenter M.L."/>
            <person name="Field M.C."/>
            <person name="Kuo A."/>
            <person name="Paredez A."/>
            <person name="Chapman J."/>
            <person name="Pham J."/>
            <person name="Shu S."/>
            <person name="Neupane R."/>
            <person name="Cipriano M."/>
            <person name="Mancuso J."/>
            <person name="Tu H."/>
            <person name="Salamov A."/>
            <person name="Lindquist E."/>
            <person name="Shapiro H."/>
            <person name="Lucas S."/>
            <person name="Grigoriev I.V."/>
            <person name="Cande W.Z."/>
            <person name="Fulton C."/>
            <person name="Rokhsar D.S."/>
            <person name="Dawson S.C."/>
        </authorList>
    </citation>
    <scope>NUCLEOTIDE SEQUENCE [LARGE SCALE GENOMIC DNA]</scope>
    <source>
        <strain evidence="5 6">NEG-M</strain>
    </source>
</reference>
<dbReference type="SUPFAM" id="SSF51735">
    <property type="entry name" value="NAD(P)-binding Rossmann-fold domains"/>
    <property type="match status" value="1"/>
</dbReference>
<protein>
    <submittedName>
        <fullName evidence="5">Predicted protein</fullName>
    </submittedName>
</protein>
<accession>D2VZR9</accession>